<evidence type="ECO:0000313" key="3">
    <source>
        <dbReference type="Proteomes" id="UP000782117"/>
    </source>
</evidence>
<reference evidence="2 3" key="1">
    <citation type="journal article" date="2021" name="Sci. Rep.">
        <title>The distribution of antibiotic resistance genes in chicken gut microbiota commensals.</title>
        <authorList>
            <person name="Juricova H."/>
            <person name="Matiasovicova J."/>
            <person name="Kubasova T."/>
            <person name="Cejkova D."/>
            <person name="Rychlik I."/>
        </authorList>
    </citation>
    <scope>NUCLEOTIDE SEQUENCE [LARGE SCALE GENOMIC DNA]</scope>
    <source>
        <strain evidence="2 3">An768</strain>
    </source>
</reference>
<evidence type="ECO:0000313" key="2">
    <source>
        <dbReference type="EMBL" id="MBM6805001.1"/>
    </source>
</evidence>
<accession>A0ABS2F4F6</accession>
<keyword evidence="1" id="KW-0472">Membrane</keyword>
<keyword evidence="1" id="KW-0812">Transmembrane</keyword>
<organism evidence="2 3">
    <name type="scientific">Bacteroides caecicola</name>
    <dbReference type="NCBI Taxonomy" id="1462569"/>
    <lineage>
        <taxon>Bacteria</taxon>
        <taxon>Pseudomonadati</taxon>
        <taxon>Bacteroidota</taxon>
        <taxon>Bacteroidia</taxon>
        <taxon>Bacteroidales</taxon>
        <taxon>Bacteroidaceae</taxon>
        <taxon>Bacteroides</taxon>
    </lineage>
</organism>
<feature type="transmembrane region" description="Helical" evidence="1">
    <location>
        <begin position="137"/>
        <end position="158"/>
    </location>
</feature>
<proteinExistence type="predicted"/>
<keyword evidence="3" id="KW-1185">Reference proteome</keyword>
<dbReference type="Proteomes" id="UP000782117">
    <property type="component" value="Unassembled WGS sequence"/>
</dbReference>
<protein>
    <recommendedName>
        <fullName evidence="4">LITAF domain-containing protein</fullName>
    </recommendedName>
</protein>
<feature type="transmembrane region" description="Helical" evidence="1">
    <location>
        <begin position="48"/>
        <end position="74"/>
    </location>
</feature>
<evidence type="ECO:0008006" key="4">
    <source>
        <dbReference type="Google" id="ProtNLM"/>
    </source>
</evidence>
<dbReference type="RefSeq" id="WP_204498645.1">
    <property type="nucleotide sequence ID" value="NZ_JACJKJ010000001.1"/>
</dbReference>
<evidence type="ECO:0000256" key="1">
    <source>
        <dbReference type="SAM" id="Phobius"/>
    </source>
</evidence>
<gene>
    <name evidence="2" type="ORF">H6A24_00525</name>
</gene>
<comment type="caution">
    <text evidence="2">The sequence shown here is derived from an EMBL/GenBank/DDBJ whole genome shotgun (WGS) entry which is preliminary data.</text>
</comment>
<dbReference type="EMBL" id="JACJKJ010000001">
    <property type="protein sequence ID" value="MBM6805001.1"/>
    <property type="molecule type" value="Genomic_DNA"/>
</dbReference>
<feature type="transmembrane region" description="Helical" evidence="1">
    <location>
        <begin position="186"/>
        <end position="212"/>
    </location>
</feature>
<keyword evidence="1" id="KW-1133">Transmembrane helix</keyword>
<sequence>MGNVVNQCPKCGNYVKGEPVYSTERKLVHSATKQGANSLLKWGITGGFTLLGAFFGGIGAIPGFFIGLIISFFFGNATNNVVEGIEQELYSNTTYKFECPRCGRVWQKIYTNKSDTATDEMLENKRQELVNGKTGMMVLYAILFIIAGLATWGCYHYCQVHESSTTYMDTAWLIGEYERTDYHWGWYIMGFLGILVGIGTVILFFAFVTTWIERSEIKNMSISEFRNSEYRFKV</sequence>
<name>A0ABS2F4F6_9BACE</name>